<organism evidence="1">
    <name type="scientific">Cedratvirus Zaza IHUMI</name>
    <dbReference type="NCBI Taxonomy" id="2126979"/>
    <lineage>
        <taxon>Viruses</taxon>
        <taxon>Pithoviruses</taxon>
    </lineage>
</organism>
<dbReference type="Proteomes" id="UP000270547">
    <property type="component" value="Segment"/>
</dbReference>
<name>A0A2R8FE59_9VIRU</name>
<dbReference type="EMBL" id="LT994652">
    <property type="protein sequence ID" value="SPN79272.1"/>
    <property type="molecule type" value="Genomic_DNA"/>
</dbReference>
<protein>
    <submittedName>
        <fullName evidence="1">Uncharacterized protein</fullName>
    </submittedName>
</protein>
<gene>
    <name evidence="1" type="ORF">ZAZAV_243</name>
</gene>
<evidence type="ECO:0000313" key="1">
    <source>
        <dbReference type="EMBL" id="SPN79272.1"/>
    </source>
</evidence>
<reference evidence="1" key="1">
    <citation type="submission" date="2018-03" db="EMBL/GenBank/DDBJ databases">
        <authorList>
            <consortium name="Urmite Genomes"/>
        </authorList>
    </citation>
    <scope>NUCLEOTIDE SEQUENCE [LARGE SCALE GENOMIC DNA]</scope>
    <source>
        <strain evidence="1">IHUMI-S29</strain>
    </source>
</reference>
<feature type="non-terminal residue" evidence="1">
    <location>
        <position position="1"/>
    </location>
</feature>
<accession>A0A2R8FE59</accession>
<proteinExistence type="predicted"/>
<sequence>LLKRTIGTKLDRGCELVHNLLKRTIGTKLIKLFLLCRENRLYKVNQRSELALTRGYKLVYTLFKRTVGTKLLLLCGVWNFQTLQRTLSVKLTKSTLTSMVAN</sequence>